<evidence type="ECO:0000313" key="3">
    <source>
        <dbReference type="EMBL" id="KAJ8043201.1"/>
    </source>
</evidence>
<gene>
    <name evidence="3" type="ORF">HOLleu_10186</name>
</gene>
<feature type="region of interest" description="Disordered" evidence="2">
    <location>
        <begin position="1"/>
        <end position="28"/>
    </location>
</feature>
<dbReference type="Proteomes" id="UP001152320">
    <property type="component" value="Chromosome 4"/>
</dbReference>
<sequence length="194" mass="21942">MVNLNVNYQRNGGKNGSKTSDGKTGNHRSLRVYVPGISLEKPSYLQSFDHPAWVPTLYMDGSSPSHPTTALSMKRSRKRKRKEAEDETVANPLLDLPKTPPSGDDGWRKQPRIRYVITRGIQTDMKQIDLAKKVEQLEEYNTALRKKVRKLEKKLKSSEGGAKKMSKKRNRKGELYTGLSSWTAHIPCSALPHL</sequence>
<evidence type="ECO:0000256" key="1">
    <source>
        <dbReference type="SAM" id="Coils"/>
    </source>
</evidence>
<accession>A0A9Q1HFI7</accession>
<name>A0A9Q1HFI7_HOLLE</name>
<feature type="coiled-coil region" evidence="1">
    <location>
        <begin position="134"/>
        <end position="168"/>
    </location>
</feature>
<evidence type="ECO:0000313" key="4">
    <source>
        <dbReference type="Proteomes" id="UP001152320"/>
    </source>
</evidence>
<dbReference type="AlphaFoldDB" id="A0A9Q1HFI7"/>
<feature type="region of interest" description="Disordered" evidence="2">
    <location>
        <begin position="60"/>
        <end position="108"/>
    </location>
</feature>
<organism evidence="3 4">
    <name type="scientific">Holothuria leucospilota</name>
    <name type="common">Black long sea cucumber</name>
    <name type="synonym">Mertensiothuria leucospilota</name>
    <dbReference type="NCBI Taxonomy" id="206669"/>
    <lineage>
        <taxon>Eukaryota</taxon>
        <taxon>Metazoa</taxon>
        <taxon>Echinodermata</taxon>
        <taxon>Eleutherozoa</taxon>
        <taxon>Echinozoa</taxon>
        <taxon>Holothuroidea</taxon>
        <taxon>Aspidochirotacea</taxon>
        <taxon>Aspidochirotida</taxon>
        <taxon>Holothuriidae</taxon>
        <taxon>Holothuria</taxon>
    </lineage>
</organism>
<feature type="compositionally biased region" description="Polar residues" evidence="2">
    <location>
        <begin position="62"/>
        <end position="71"/>
    </location>
</feature>
<keyword evidence="1" id="KW-0175">Coiled coil</keyword>
<evidence type="ECO:0000256" key="2">
    <source>
        <dbReference type="SAM" id="MobiDB-lite"/>
    </source>
</evidence>
<keyword evidence="4" id="KW-1185">Reference proteome</keyword>
<comment type="caution">
    <text evidence="3">The sequence shown here is derived from an EMBL/GenBank/DDBJ whole genome shotgun (WGS) entry which is preliminary data.</text>
</comment>
<dbReference type="EMBL" id="JAIZAY010000004">
    <property type="protein sequence ID" value="KAJ8043201.1"/>
    <property type="molecule type" value="Genomic_DNA"/>
</dbReference>
<feature type="compositionally biased region" description="Polar residues" evidence="2">
    <location>
        <begin position="1"/>
        <end position="23"/>
    </location>
</feature>
<proteinExistence type="predicted"/>
<protein>
    <submittedName>
        <fullName evidence="3">Uncharacterized protein</fullName>
    </submittedName>
</protein>
<reference evidence="3" key="1">
    <citation type="submission" date="2021-10" db="EMBL/GenBank/DDBJ databases">
        <title>Tropical sea cucumber genome reveals ecological adaptation and Cuvierian tubules defense mechanism.</title>
        <authorList>
            <person name="Chen T."/>
        </authorList>
    </citation>
    <scope>NUCLEOTIDE SEQUENCE</scope>
    <source>
        <strain evidence="3">Nanhai2018</strain>
        <tissue evidence="3">Muscle</tissue>
    </source>
</reference>